<sequence>MSRRSLLAMASMSASVLALSAAGVHAQEAAADSDTVIKSHGYSFFGDLKYPADYAHFDFVNPEAPQGGEISIQSSGTFDSMNPYTVKGRAGALASMMYESLLVQCADDYHGSYGLLAESLEYDKGKTWVIFHLRQGITFSDGTPMTAADVVFTHNLFIEQGLPSYSSAVKKRVLSAEAVDEHTVKFTFATGISRRSLISQVGSTPVFSKAWFDKTGARLDESRFDVPPGTGPYMLDSYQVNRRILYKRNRDYWGNGLPVNVGRWNFDTIRVEYFGDESAAFEAFKAGEYTFRQESSSRQWATQYDFPAVQAGHVVKEDLPDGNPPSNAGFVFNLGRAKFADKKVRQAIALAYNFEWTNQSLQYGLFQHRQSYFQDTPLQAKGVPQGDELDFMNALGDVVPEVLKTEAPVPVHTSSPDRLGDRKNMRAAMKLLDEAGWKVGDDGIRRNDKGEVLSITFPVNSASASSLEPILDNYAVNLKQIGIRPDFSKADPSQYTNLRRNRDYDMIYDGYQSGLDTGTGLMQMYGSEDADISVFNPAGLKSKLVDSIIEASLHTDSQEMENASLSVLDRALQYEFIMVPTWYKAGYWVAHFDMYGHPDIPPYDMGYLDFWWYEKDKADALKAAGALR</sequence>
<gene>
    <name evidence="6" type="ORF">GR170_21670</name>
</gene>
<dbReference type="PIRSF" id="PIRSF002741">
    <property type="entry name" value="MppA"/>
    <property type="match status" value="1"/>
</dbReference>
<dbReference type="GO" id="GO:0042884">
    <property type="term" value="P:microcin transport"/>
    <property type="evidence" value="ECO:0007669"/>
    <property type="project" value="TreeGrafter"/>
</dbReference>
<feature type="signal peptide" evidence="4">
    <location>
        <begin position="1"/>
        <end position="26"/>
    </location>
</feature>
<proteinExistence type="inferred from homology"/>
<dbReference type="InterPro" id="IPR039424">
    <property type="entry name" value="SBP_5"/>
</dbReference>
<dbReference type="RefSeq" id="WP_160896592.1">
    <property type="nucleotide sequence ID" value="NZ_WUMU01000028.1"/>
</dbReference>
<dbReference type="Proteomes" id="UP000477911">
    <property type="component" value="Unassembled WGS sequence"/>
</dbReference>
<keyword evidence="7" id="KW-1185">Reference proteome</keyword>
<dbReference type="EMBL" id="WUMU01000028">
    <property type="protein sequence ID" value="MXN20452.1"/>
    <property type="molecule type" value="Genomic_DNA"/>
</dbReference>
<keyword evidence="3 4" id="KW-0732">Signal</keyword>
<comment type="caution">
    <text evidence="6">The sequence shown here is derived from an EMBL/GenBank/DDBJ whole genome shotgun (WGS) entry which is preliminary data.</text>
</comment>
<dbReference type="InterPro" id="IPR030678">
    <property type="entry name" value="Peptide/Ni-bd"/>
</dbReference>
<protein>
    <submittedName>
        <fullName evidence="6">ABC transporter substrate-binding protein</fullName>
    </submittedName>
</protein>
<dbReference type="PANTHER" id="PTHR30290">
    <property type="entry name" value="PERIPLASMIC BINDING COMPONENT OF ABC TRANSPORTER"/>
    <property type="match status" value="1"/>
</dbReference>
<organism evidence="6 7">
    <name type="scientific">Pseudooceanicola albus</name>
    <dbReference type="NCBI Taxonomy" id="2692189"/>
    <lineage>
        <taxon>Bacteria</taxon>
        <taxon>Pseudomonadati</taxon>
        <taxon>Pseudomonadota</taxon>
        <taxon>Alphaproteobacteria</taxon>
        <taxon>Rhodobacterales</taxon>
        <taxon>Paracoccaceae</taxon>
        <taxon>Pseudooceanicola</taxon>
    </lineage>
</organism>
<dbReference type="SUPFAM" id="SSF53850">
    <property type="entry name" value="Periplasmic binding protein-like II"/>
    <property type="match status" value="1"/>
</dbReference>
<evidence type="ECO:0000256" key="3">
    <source>
        <dbReference type="ARBA" id="ARBA00022729"/>
    </source>
</evidence>
<evidence type="ECO:0000256" key="2">
    <source>
        <dbReference type="ARBA" id="ARBA00005695"/>
    </source>
</evidence>
<accession>A0A6L7G9U2</accession>
<dbReference type="CDD" id="cd08497">
    <property type="entry name" value="MbnE-like"/>
    <property type="match status" value="1"/>
</dbReference>
<evidence type="ECO:0000313" key="6">
    <source>
        <dbReference type="EMBL" id="MXN20452.1"/>
    </source>
</evidence>
<feature type="domain" description="Solute-binding protein family 5" evidence="5">
    <location>
        <begin position="114"/>
        <end position="528"/>
    </location>
</feature>
<dbReference type="AlphaFoldDB" id="A0A6L7G9U2"/>
<dbReference type="InterPro" id="IPR000914">
    <property type="entry name" value="SBP_5_dom"/>
</dbReference>
<comment type="subcellular location">
    <subcellularLocation>
        <location evidence="1">Periplasm</location>
    </subcellularLocation>
</comment>
<dbReference type="GO" id="GO:0015833">
    <property type="term" value="P:peptide transport"/>
    <property type="evidence" value="ECO:0007669"/>
    <property type="project" value="TreeGrafter"/>
</dbReference>
<evidence type="ECO:0000259" key="5">
    <source>
        <dbReference type="Pfam" id="PF00496"/>
    </source>
</evidence>
<feature type="chain" id="PRO_5026816863" evidence="4">
    <location>
        <begin position="27"/>
        <end position="628"/>
    </location>
</feature>
<name>A0A6L7G9U2_9RHOB</name>
<evidence type="ECO:0000256" key="4">
    <source>
        <dbReference type="SAM" id="SignalP"/>
    </source>
</evidence>
<comment type="similarity">
    <text evidence="2">Belongs to the bacterial solute-binding protein 5 family.</text>
</comment>
<dbReference type="GO" id="GO:0043190">
    <property type="term" value="C:ATP-binding cassette (ABC) transporter complex"/>
    <property type="evidence" value="ECO:0007669"/>
    <property type="project" value="InterPro"/>
</dbReference>
<reference evidence="6 7" key="1">
    <citation type="submission" date="2019-12" db="EMBL/GenBank/DDBJ databases">
        <authorList>
            <person name="Li M."/>
        </authorList>
    </citation>
    <scope>NUCLEOTIDE SEQUENCE [LARGE SCALE GENOMIC DNA]</scope>
    <source>
        <strain evidence="6 7">GBMRC 2024</strain>
    </source>
</reference>
<dbReference type="Gene3D" id="3.10.105.10">
    <property type="entry name" value="Dipeptide-binding Protein, Domain 3"/>
    <property type="match status" value="1"/>
</dbReference>
<evidence type="ECO:0000313" key="7">
    <source>
        <dbReference type="Proteomes" id="UP000477911"/>
    </source>
</evidence>
<dbReference type="Pfam" id="PF00496">
    <property type="entry name" value="SBP_bac_5"/>
    <property type="match status" value="1"/>
</dbReference>
<dbReference type="GO" id="GO:0030288">
    <property type="term" value="C:outer membrane-bounded periplasmic space"/>
    <property type="evidence" value="ECO:0007669"/>
    <property type="project" value="TreeGrafter"/>
</dbReference>
<dbReference type="Gene3D" id="3.40.190.10">
    <property type="entry name" value="Periplasmic binding protein-like II"/>
    <property type="match status" value="1"/>
</dbReference>
<evidence type="ECO:0000256" key="1">
    <source>
        <dbReference type="ARBA" id="ARBA00004418"/>
    </source>
</evidence>
<dbReference type="GO" id="GO:1904680">
    <property type="term" value="F:peptide transmembrane transporter activity"/>
    <property type="evidence" value="ECO:0007669"/>
    <property type="project" value="TreeGrafter"/>
</dbReference>
<dbReference type="PANTHER" id="PTHR30290:SF64">
    <property type="entry name" value="ABC TRANSPORTER PERIPLASMIC BINDING PROTEIN"/>
    <property type="match status" value="1"/>
</dbReference>